<name>A0AAE1LME9_9NEOP</name>
<sequence>MKEEAENDPPLRVLVFDLEQVLETPLLSTGAAFYLKQLSTFNLTVYDTTTKITHCYMWCEVDGNRGANEIASCLYYHCLDSVPDTVKKIVLFSDSTTGQNRNSILAAMFLTLVQVHASVASVEHVFLEVGHTRMEYPSCKFAVVEMKREFHDFQALLKGPLVLRQITTTKEKFSWMTTPLLRADANRPGTVSFKRNLQEVRFLCLDFQRSGKAGEHSAGHLQRYLKRCHHLQPLPISKEKKADLIKLLPLIPSSAHEFYNSIPTHAGNESDQATSSEEIEESEED</sequence>
<evidence type="ECO:0000313" key="3">
    <source>
        <dbReference type="EMBL" id="KAK3924800.1"/>
    </source>
</evidence>
<accession>A0AAE1LME9</accession>
<feature type="region of interest" description="Disordered" evidence="1">
    <location>
        <begin position="261"/>
        <end position="285"/>
    </location>
</feature>
<protein>
    <submittedName>
        <fullName evidence="3">Adenine deaminase</fullName>
    </submittedName>
</protein>
<evidence type="ECO:0000313" key="4">
    <source>
        <dbReference type="Proteomes" id="UP001219518"/>
    </source>
</evidence>
<feature type="compositionally biased region" description="Polar residues" evidence="1">
    <location>
        <begin position="261"/>
        <end position="274"/>
    </location>
</feature>
<dbReference type="Proteomes" id="UP001219518">
    <property type="component" value="Unassembled WGS sequence"/>
</dbReference>
<dbReference type="EMBL" id="JAHWGI010001201">
    <property type="protein sequence ID" value="KAK3924800.1"/>
    <property type="molecule type" value="Genomic_DNA"/>
</dbReference>
<dbReference type="PANTHER" id="PTHR10773:SF19">
    <property type="match status" value="1"/>
</dbReference>
<reference evidence="3" key="2">
    <citation type="journal article" date="2023" name="BMC Genomics">
        <title>Pest status, molecular evolution, and epigenetic factors derived from the genome assembly of Frankliniella fusca, a thysanopteran phytovirus vector.</title>
        <authorList>
            <person name="Catto M.A."/>
            <person name="Labadie P.E."/>
            <person name="Jacobson A.L."/>
            <person name="Kennedy G.G."/>
            <person name="Srinivasan R."/>
            <person name="Hunt B.G."/>
        </authorList>
    </citation>
    <scope>NUCLEOTIDE SEQUENCE</scope>
    <source>
        <strain evidence="3">PL_HMW_Pooled</strain>
    </source>
</reference>
<keyword evidence="4" id="KW-1185">Reference proteome</keyword>
<dbReference type="AlphaFoldDB" id="A0AAE1LME9"/>
<dbReference type="PANTHER" id="PTHR10773">
    <property type="entry name" value="DNA-DIRECTED RNA POLYMERASES I, II, AND III SUBUNIT RPABC2"/>
    <property type="match status" value="1"/>
</dbReference>
<evidence type="ECO:0000313" key="2">
    <source>
        <dbReference type="EMBL" id="KAK3924786.1"/>
    </source>
</evidence>
<gene>
    <name evidence="2" type="ORF">KUF71_012920</name>
    <name evidence="3" type="ORF">KUF71_012934</name>
</gene>
<dbReference type="EMBL" id="JAHWGI010001200">
    <property type="protein sequence ID" value="KAK3924786.1"/>
    <property type="molecule type" value="Genomic_DNA"/>
</dbReference>
<reference evidence="3" key="1">
    <citation type="submission" date="2021-07" db="EMBL/GenBank/DDBJ databases">
        <authorList>
            <person name="Catto M.A."/>
            <person name="Jacobson A."/>
            <person name="Kennedy G."/>
            <person name="Labadie P."/>
            <person name="Hunt B.G."/>
            <person name="Srinivasan R."/>
        </authorList>
    </citation>
    <scope>NUCLEOTIDE SEQUENCE</scope>
    <source>
        <strain evidence="3">PL_HMW_Pooled</strain>
        <tissue evidence="3">Head</tissue>
    </source>
</reference>
<comment type="caution">
    <text evidence="3">The sequence shown here is derived from an EMBL/GenBank/DDBJ whole genome shotgun (WGS) entry which is preliminary data.</text>
</comment>
<organism evidence="3 4">
    <name type="scientific">Frankliniella fusca</name>
    <dbReference type="NCBI Taxonomy" id="407009"/>
    <lineage>
        <taxon>Eukaryota</taxon>
        <taxon>Metazoa</taxon>
        <taxon>Ecdysozoa</taxon>
        <taxon>Arthropoda</taxon>
        <taxon>Hexapoda</taxon>
        <taxon>Insecta</taxon>
        <taxon>Pterygota</taxon>
        <taxon>Neoptera</taxon>
        <taxon>Paraneoptera</taxon>
        <taxon>Thysanoptera</taxon>
        <taxon>Terebrantia</taxon>
        <taxon>Thripoidea</taxon>
        <taxon>Thripidae</taxon>
        <taxon>Frankliniella</taxon>
    </lineage>
</organism>
<evidence type="ECO:0000256" key="1">
    <source>
        <dbReference type="SAM" id="MobiDB-lite"/>
    </source>
</evidence>
<proteinExistence type="predicted"/>